<keyword evidence="5 8" id="KW-1133">Transmembrane helix</keyword>
<accession>A0A9J6BKT1</accession>
<feature type="transmembrane region" description="Helical" evidence="8">
    <location>
        <begin position="154"/>
        <end position="176"/>
    </location>
</feature>
<protein>
    <recommendedName>
        <fullName evidence="10">TM2 domain-containing protein</fullName>
    </recommendedName>
</protein>
<dbReference type="EMBL" id="JADBJN010000003">
    <property type="protein sequence ID" value="KAG5669974.1"/>
    <property type="molecule type" value="Genomic_DNA"/>
</dbReference>
<evidence type="ECO:0000259" key="10">
    <source>
        <dbReference type="Pfam" id="PF05154"/>
    </source>
</evidence>
<comment type="caution">
    <text evidence="11">The sequence shown here is derived from an EMBL/GenBank/DDBJ whole genome shotgun (WGS) entry which is preliminary data.</text>
</comment>
<evidence type="ECO:0000256" key="5">
    <source>
        <dbReference type="ARBA" id="ARBA00022989"/>
    </source>
</evidence>
<keyword evidence="6 8" id="KW-0472">Membrane</keyword>
<keyword evidence="4 9" id="KW-0732">Signal</keyword>
<evidence type="ECO:0000256" key="7">
    <source>
        <dbReference type="ARBA" id="ARBA00023180"/>
    </source>
</evidence>
<evidence type="ECO:0000313" key="12">
    <source>
        <dbReference type="Proteomes" id="UP001107558"/>
    </source>
</evidence>
<dbReference type="InterPro" id="IPR007829">
    <property type="entry name" value="TM2"/>
</dbReference>
<feature type="domain" description="TM2" evidence="10">
    <location>
        <begin position="121"/>
        <end position="168"/>
    </location>
</feature>
<evidence type="ECO:0000256" key="4">
    <source>
        <dbReference type="ARBA" id="ARBA00022729"/>
    </source>
</evidence>
<feature type="chain" id="PRO_5039916565" description="TM2 domain-containing protein" evidence="9">
    <location>
        <begin position="21"/>
        <end position="186"/>
    </location>
</feature>
<dbReference type="PANTHER" id="PTHR21016">
    <property type="entry name" value="BETA-AMYLOID BINDING PROTEIN-RELATED"/>
    <property type="match status" value="1"/>
</dbReference>
<evidence type="ECO:0000256" key="3">
    <source>
        <dbReference type="ARBA" id="ARBA00022692"/>
    </source>
</evidence>
<feature type="transmembrane region" description="Helical" evidence="8">
    <location>
        <begin position="123"/>
        <end position="142"/>
    </location>
</feature>
<keyword evidence="3 8" id="KW-0812">Transmembrane</keyword>
<dbReference type="Pfam" id="PF05154">
    <property type="entry name" value="TM2"/>
    <property type="match status" value="1"/>
</dbReference>
<dbReference type="AlphaFoldDB" id="A0A9J6BKT1"/>
<evidence type="ECO:0000256" key="8">
    <source>
        <dbReference type="SAM" id="Phobius"/>
    </source>
</evidence>
<comment type="subcellular location">
    <subcellularLocation>
        <location evidence="1">Membrane</location>
        <topology evidence="1">Multi-pass membrane protein</topology>
    </subcellularLocation>
</comment>
<feature type="signal peptide" evidence="9">
    <location>
        <begin position="1"/>
        <end position="20"/>
    </location>
</feature>
<evidence type="ECO:0000256" key="6">
    <source>
        <dbReference type="ARBA" id="ARBA00023136"/>
    </source>
</evidence>
<evidence type="ECO:0000256" key="1">
    <source>
        <dbReference type="ARBA" id="ARBA00004141"/>
    </source>
</evidence>
<sequence>MLFTKIKILILLIFPISAIAHTNKDRQNGKDQQKEPEYNPLGALVRCNMLPLEFISCEDLKDHKGNKTAQEEAGHGCLKFGGIWWQDVERAKKECTVLQDIECHGPRSFKRDGFPCIKHSDHYFLTTLLYSILLGFLGMDRFSLNQTGVAVMKLLSLGGLGLWWIIDILFLATYNLSPEDNWNQYV</sequence>
<proteinExistence type="inferred from homology"/>
<dbReference type="InterPro" id="IPR050932">
    <property type="entry name" value="TM2D1-3-like"/>
</dbReference>
<evidence type="ECO:0000256" key="9">
    <source>
        <dbReference type="SAM" id="SignalP"/>
    </source>
</evidence>
<dbReference type="OrthoDB" id="408511at2759"/>
<dbReference type="Proteomes" id="UP001107558">
    <property type="component" value="Chromosome 3"/>
</dbReference>
<dbReference type="PANTHER" id="PTHR21016:SF4">
    <property type="entry name" value="TM2 DOMAIN-CONTAINING PROTEIN 2"/>
    <property type="match status" value="1"/>
</dbReference>
<evidence type="ECO:0000256" key="2">
    <source>
        <dbReference type="ARBA" id="ARBA00008284"/>
    </source>
</evidence>
<dbReference type="GO" id="GO:0016020">
    <property type="term" value="C:membrane"/>
    <property type="evidence" value="ECO:0007669"/>
    <property type="project" value="UniProtKB-SubCell"/>
</dbReference>
<comment type="similarity">
    <text evidence="2">Belongs to the TM2 family.</text>
</comment>
<keyword evidence="12" id="KW-1185">Reference proteome</keyword>
<evidence type="ECO:0000313" key="11">
    <source>
        <dbReference type="EMBL" id="KAG5669974.1"/>
    </source>
</evidence>
<keyword evidence="7" id="KW-0325">Glycoprotein</keyword>
<gene>
    <name evidence="11" type="ORF">PVAND_000263</name>
</gene>
<organism evidence="11 12">
    <name type="scientific">Polypedilum vanderplanki</name>
    <name type="common">Sleeping chironomid midge</name>
    <dbReference type="NCBI Taxonomy" id="319348"/>
    <lineage>
        <taxon>Eukaryota</taxon>
        <taxon>Metazoa</taxon>
        <taxon>Ecdysozoa</taxon>
        <taxon>Arthropoda</taxon>
        <taxon>Hexapoda</taxon>
        <taxon>Insecta</taxon>
        <taxon>Pterygota</taxon>
        <taxon>Neoptera</taxon>
        <taxon>Endopterygota</taxon>
        <taxon>Diptera</taxon>
        <taxon>Nematocera</taxon>
        <taxon>Chironomoidea</taxon>
        <taxon>Chironomidae</taxon>
        <taxon>Chironominae</taxon>
        <taxon>Polypedilum</taxon>
        <taxon>Polypedilum</taxon>
    </lineage>
</organism>
<reference evidence="11" key="1">
    <citation type="submission" date="2021-03" db="EMBL/GenBank/DDBJ databases">
        <title>Chromosome level genome of the anhydrobiotic midge Polypedilum vanderplanki.</title>
        <authorList>
            <person name="Yoshida Y."/>
            <person name="Kikawada T."/>
            <person name="Gusev O."/>
        </authorList>
    </citation>
    <scope>NUCLEOTIDE SEQUENCE</scope>
    <source>
        <strain evidence="11">NIAS01</strain>
        <tissue evidence="11">Whole body or cell culture</tissue>
    </source>
</reference>
<name>A0A9J6BKT1_POLVA</name>